<dbReference type="InterPro" id="IPR000357">
    <property type="entry name" value="HEAT"/>
</dbReference>
<evidence type="ECO:0000313" key="3">
    <source>
        <dbReference type="EMBL" id="NNF06177.1"/>
    </source>
</evidence>
<dbReference type="Gene3D" id="2.40.50.120">
    <property type="match status" value="1"/>
</dbReference>
<name>A0A7Y2E845_UNCEI</name>
<dbReference type="SUPFAM" id="SSF50242">
    <property type="entry name" value="TIMP-like"/>
    <property type="match status" value="1"/>
</dbReference>
<dbReference type="Proteomes" id="UP000547674">
    <property type="component" value="Unassembled WGS sequence"/>
</dbReference>
<feature type="region of interest" description="Disordered" evidence="2">
    <location>
        <begin position="320"/>
        <end position="363"/>
    </location>
</feature>
<keyword evidence="1" id="KW-0677">Repeat</keyword>
<protein>
    <recommendedName>
        <fullName evidence="5">HEAT repeat domain-containing protein</fullName>
    </recommendedName>
</protein>
<dbReference type="Gene3D" id="1.25.10.10">
    <property type="entry name" value="Leucine-rich Repeat Variant"/>
    <property type="match status" value="1"/>
</dbReference>
<dbReference type="EMBL" id="JABDJR010000206">
    <property type="protein sequence ID" value="NNF06177.1"/>
    <property type="molecule type" value="Genomic_DNA"/>
</dbReference>
<dbReference type="SUPFAM" id="SSF48371">
    <property type="entry name" value="ARM repeat"/>
    <property type="match status" value="1"/>
</dbReference>
<accession>A0A7Y2E845</accession>
<gene>
    <name evidence="3" type="ORF">HKN21_05405</name>
</gene>
<evidence type="ECO:0000256" key="2">
    <source>
        <dbReference type="SAM" id="MobiDB-lite"/>
    </source>
</evidence>
<feature type="compositionally biased region" description="Basic and acidic residues" evidence="2">
    <location>
        <begin position="325"/>
        <end position="348"/>
    </location>
</feature>
<dbReference type="InterPro" id="IPR016024">
    <property type="entry name" value="ARM-type_fold"/>
</dbReference>
<evidence type="ECO:0000313" key="4">
    <source>
        <dbReference type="Proteomes" id="UP000547674"/>
    </source>
</evidence>
<proteinExistence type="predicted"/>
<sequence>MTEKSESVFSGRLVRMHDPIPLGATVAPKDLVLDYAFEVSKIWKGSPADTIWVRAYRETKYNSHNLAVEQDYIVYGFLHEERLWTDPCTRTKMTRLGTEDLYWLGEASVDNLDGRTPSMTMDSLIEQLETGNTATRKQAFLTLVGIRGEEDLVISVLVDRFEKAATHEKIQIVDALALMEDRGAPALPWLLKATELPDSQLRNALAKAFGDIGIANKEIFGGLVSILSDPNRRARNSAATSFASLSKRKEDAAWETLRPALTASDDHQRLGGYETLRLSLLGLPQVETSLLGGLTDPQSEVRLAAARALAVRPSLKPETLATIKSAKDSEESKPAERRNENLIRELSRSLHTAEVGSPEQTKP</sequence>
<dbReference type="InterPro" id="IPR008993">
    <property type="entry name" value="TIMP-like_OB-fold"/>
</dbReference>
<organism evidence="3 4">
    <name type="scientific">Eiseniibacteriota bacterium</name>
    <dbReference type="NCBI Taxonomy" id="2212470"/>
    <lineage>
        <taxon>Bacteria</taxon>
        <taxon>Candidatus Eiseniibacteriota</taxon>
    </lineage>
</organism>
<dbReference type="Pfam" id="PF02985">
    <property type="entry name" value="HEAT"/>
    <property type="match status" value="1"/>
</dbReference>
<reference evidence="3 4" key="1">
    <citation type="submission" date="2020-03" db="EMBL/GenBank/DDBJ databases">
        <title>Metabolic flexibility allows generalist bacteria to become dominant in a frequently disturbed ecosystem.</title>
        <authorList>
            <person name="Chen Y.-J."/>
            <person name="Leung P.M."/>
            <person name="Bay S.K."/>
            <person name="Hugenholtz P."/>
            <person name="Kessler A.J."/>
            <person name="Shelley G."/>
            <person name="Waite D.W."/>
            <person name="Cook P.L."/>
            <person name="Greening C."/>
        </authorList>
    </citation>
    <scope>NUCLEOTIDE SEQUENCE [LARGE SCALE GENOMIC DNA]</scope>
    <source>
        <strain evidence="3">SS_bin_28</strain>
    </source>
</reference>
<comment type="caution">
    <text evidence="3">The sequence shown here is derived from an EMBL/GenBank/DDBJ whole genome shotgun (WGS) entry which is preliminary data.</text>
</comment>
<evidence type="ECO:0008006" key="5">
    <source>
        <dbReference type="Google" id="ProtNLM"/>
    </source>
</evidence>
<dbReference type="AlphaFoldDB" id="A0A7Y2E845"/>
<evidence type="ECO:0000256" key="1">
    <source>
        <dbReference type="ARBA" id="ARBA00022737"/>
    </source>
</evidence>
<dbReference type="InterPro" id="IPR011989">
    <property type="entry name" value="ARM-like"/>
</dbReference>